<dbReference type="Proteomes" id="UP000008021">
    <property type="component" value="Chromosome 2"/>
</dbReference>
<dbReference type="Gramene" id="OMERI02G08570.1">
    <property type="protein sequence ID" value="OMERI02G08570.1"/>
    <property type="gene ID" value="OMERI02G08570"/>
</dbReference>
<accession>A0A0E0CHC8</accession>
<keyword evidence="1" id="KW-1133">Transmembrane helix</keyword>
<reference evidence="2" key="2">
    <citation type="submission" date="2018-05" db="EMBL/GenBank/DDBJ databases">
        <title>OmerRS3 (Oryza meridionalis Reference Sequence Version 3).</title>
        <authorList>
            <person name="Zhang J."/>
            <person name="Kudrna D."/>
            <person name="Lee S."/>
            <person name="Talag J."/>
            <person name="Welchert J."/>
            <person name="Wing R.A."/>
        </authorList>
    </citation>
    <scope>NUCLEOTIDE SEQUENCE [LARGE SCALE GENOMIC DNA]</scope>
    <source>
        <strain evidence="2">cv. OR44</strain>
    </source>
</reference>
<dbReference type="HOGENOM" id="CLU_2562699_0_0_1"/>
<proteinExistence type="predicted"/>
<reference evidence="2" key="1">
    <citation type="submission" date="2015-04" db="UniProtKB">
        <authorList>
            <consortium name="EnsemblPlants"/>
        </authorList>
    </citation>
    <scope>IDENTIFICATION</scope>
</reference>
<feature type="transmembrane region" description="Helical" evidence="1">
    <location>
        <begin position="26"/>
        <end position="49"/>
    </location>
</feature>
<evidence type="ECO:0000256" key="1">
    <source>
        <dbReference type="SAM" id="Phobius"/>
    </source>
</evidence>
<dbReference type="eggNOG" id="ENOG502R3RY">
    <property type="taxonomic scope" value="Eukaryota"/>
</dbReference>
<dbReference type="EnsemblPlants" id="OMERI02G08570.1">
    <property type="protein sequence ID" value="OMERI02G08570.1"/>
    <property type="gene ID" value="OMERI02G08570"/>
</dbReference>
<keyword evidence="1" id="KW-0472">Membrane</keyword>
<evidence type="ECO:0000313" key="2">
    <source>
        <dbReference type="EnsemblPlants" id="OMERI02G08570.1"/>
    </source>
</evidence>
<keyword evidence="3" id="KW-1185">Reference proteome</keyword>
<organism evidence="2">
    <name type="scientific">Oryza meridionalis</name>
    <dbReference type="NCBI Taxonomy" id="40149"/>
    <lineage>
        <taxon>Eukaryota</taxon>
        <taxon>Viridiplantae</taxon>
        <taxon>Streptophyta</taxon>
        <taxon>Embryophyta</taxon>
        <taxon>Tracheophyta</taxon>
        <taxon>Spermatophyta</taxon>
        <taxon>Magnoliopsida</taxon>
        <taxon>Liliopsida</taxon>
        <taxon>Poales</taxon>
        <taxon>Poaceae</taxon>
        <taxon>BOP clade</taxon>
        <taxon>Oryzoideae</taxon>
        <taxon>Oryzeae</taxon>
        <taxon>Oryzinae</taxon>
        <taxon>Oryza</taxon>
    </lineage>
</organism>
<name>A0A0E0CHC8_9ORYZ</name>
<protein>
    <submittedName>
        <fullName evidence="2">Uncharacterized protein</fullName>
    </submittedName>
</protein>
<evidence type="ECO:0000313" key="3">
    <source>
        <dbReference type="Proteomes" id="UP000008021"/>
    </source>
</evidence>
<dbReference type="AlphaFoldDB" id="A0A0E0CHC8"/>
<keyword evidence="1" id="KW-0812">Transmembrane</keyword>
<sequence length="89" mass="8751">MASLVFEPHGGAEVEVAVAGVGGGDVVFCVVILCLSVLSMIIFAAASPGGGGEQRRRRRSSSGPVFVGGRGCGCGGRSSGACVCGTYLS</sequence>